<name>A0AAD8DCJ1_ACIOX</name>
<dbReference type="PROSITE" id="PS50835">
    <property type="entry name" value="IG_LIKE"/>
    <property type="match status" value="3"/>
</dbReference>
<evidence type="ECO:0000259" key="4">
    <source>
        <dbReference type="PROSITE" id="PS50853"/>
    </source>
</evidence>
<dbReference type="SMART" id="SM00409">
    <property type="entry name" value="IG"/>
    <property type="match status" value="3"/>
</dbReference>
<dbReference type="GO" id="GO:0003007">
    <property type="term" value="P:heart morphogenesis"/>
    <property type="evidence" value="ECO:0007669"/>
    <property type="project" value="UniProtKB-ARBA"/>
</dbReference>
<proteinExistence type="predicted"/>
<protein>
    <recommendedName>
        <fullName evidence="7">Titin</fullName>
    </recommendedName>
</protein>
<dbReference type="SMART" id="SM00408">
    <property type="entry name" value="IGc2"/>
    <property type="match status" value="3"/>
</dbReference>
<dbReference type="Pfam" id="PF00041">
    <property type="entry name" value="fn3"/>
    <property type="match status" value="1"/>
</dbReference>
<dbReference type="PRINTS" id="PR00014">
    <property type="entry name" value="FNTYPEIII"/>
</dbReference>
<dbReference type="AlphaFoldDB" id="A0AAD8DCJ1"/>
<dbReference type="PANTHER" id="PTHR14340:SF9">
    <property type="entry name" value="FIBRONECTIN TYPE-III DOMAIN-CONTAINING PROTEIN"/>
    <property type="match status" value="1"/>
</dbReference>
<dbReference type="InterPro" id="IPR003598">
    <property type="entry name" value="Ig_sub2"/>
</dbReference>
<dbReference type="PANTHER" id="PTHR14340">
    <property type="entry name" value="MICROFIBRIL-ASSOCIATED GLYCOPROTEIN 3"/>
    <property type="match status" value="1"/>
</dbReference>
<dbReference type="CDD" id="cd00063">
    <property type="entry name" value="FN3"/>
    <property type="match status" value="1"/>
</dbReference>
<dbReference type="InterPro" id="IPR036116">
    <property type="entry name" value="FN3_sf"/>
</dbReference>
<feature type="domain" description="Ig-like" evidence="3">
    <location>
        <begin position="197"/>
        <end position="272"/>
    </location>
</feature>
<organism evidence="5 6">
    <name type="scientific">Acipenser oxyrinchus oxyrinchus</name>
    <dbReference type="NCBI Taxonomy" id="40147"/>
    <lineage>
        <taxon>Eukaryota</taxon>
        <taxon>Metazoa</taxon>
        <taxon>Chordata</taxon>
        <taxon>Craniata</taxon>
        <taxon>Vertebrata</taxon>
        <taxon>Euteleostomi</taxon>
        <taxon>Actinopterygii</taxon>
        <taxon>Chondrostei</taxon>
        <taxon>Acipenseriformes</taxon>
        <taxon>Acipenseridae</taxon>
        <taxon>Acipenser</taxon>
    </lineage>
</organism>
<evidence type="ECO:0008006" key="7">
    <source>
        <dbReference type="Google" id="ProtNLM"/>
    </source>
</evidence>
<evidence type="ECO:0000256" key="1">
    <source>
        <dbReference type="ARBA" id="ARBA00022737"/>
    </source>
</evidence>
<dbReference type="FunFam" id="2.60.40.10:FF:000107">
    <property type="entry name" value="Myosin, light chain kinase a"/>
    <property type="match status" value="1"/>
</dbReference>
<keyword evidence="1" id="KW-0677">Repeat</keyword>
<dbReference type="FunFam" id="2.60.40.10:FF:000022">
    <property type="entry name" value="Cardiac titin"/>
    <property type="match status" value="2"/>
</dbReference>
<dbReference type="InterPro" id="IPR003599">
    <property type="entry name" value="Ig_sub"/>
</dbReference>
<comment type="caution">
    <text evidence="5">The sequence shown here is derived from an EMBL/GenBank/DDBJ whole genome shotgun (WGS) entry which is preliminary data.</text>
</comment>
<dbReference type="SMART" id="SM00060">
    <property type="entry name" value="FN3"/>
    <property type="match status" value="1"/>
</dbReference>
<keyword evidence="2" id="KW-0393">Immunoglobulin domain</keyword>
<dbReference type="CDD" id="cd00096">
    <property type="entry name" value="Ig"/>
    <property type="match status" value="1"/>
</dbReference>
<dbReference type="Proteomes" id="UP001230051">
    <property type="component" value="Unassembled WGS sequence"/>
</dbReference>
<dbReference type="PROSITE" id="PS50853">
    <property type="entry name" value="FN3"/>
    <property type="match status" value="1"/>
</dbReference>
<dbReference type="GO" id="GO:0055013">
    <property type="term" value="P:cardiac muscle cell development"/>
    <property type="evidence" value="ECO:0007669"/>
    <property type="project" value="UniProtKB-ARBA"/>
</dbReference>
<keyword evidence="6" id="KW-1185">Reference proteome</keyword>
<dbReference type="InterPro" id="IPR013098">
    <property type="entry name" value="Ig_I-set"/>
</dbReference>
<sequence>PVFVTRPEPMTSYVGKPARFQCAVTGSPPMNIVWQKAGLDISSDGNYKISTDKKKNILEIPSLQLDNKGIYSCKATNAFGTDICSCELRVIDKPQFVKKLEPLPVAVGHIIRLECQVDEDTGVCITWSRDGKKLHLSMDYKITFEEKVAVLEIPNAKLKDSGNYVCTASNDAGSSTCSASVTVRGKHGPQDNLDSIKGSFAHLECLVSGSLPLSVTWYKDDKEITASEKYKSTLYENTALLEIIRLDSADSGSYTCVATNKAGREQCAGHLTVKEKPSPPERLGVTDVTKQSVSLSWSKPEHDGGSRITSYLIDALEKGQQKWVKCAVVKMTHHVVRGLKENVEYFFRVCAENQAGLSEPKEMLFPVTVKDQLGKLSHTSKKNLLVLRY</sequence>
<dbReference type="EMBL" id="JAGXEW010000011">
    <property type="protein sequence ID" value="KAK1166192.1"/>
    <property type="molecule type" value="Genomic_DNA"/>
</dbReference>
<dbReference type="FunFam" id="2.60.40.10:FF:000112">
    <property type="entry name" value="Titin a"/>
    <property type="match status" value="1"/>
</dbReference>
<gene>
    <name evidence="5" type="ORF">AOXY_G12747</name>
</gene>
<dbReference type="Pfam" id="PF07679">
    <property type="entry name" value="I-set"/>
    <property type="match status" value="3"/>
</dbReference>
<accession>A0AAD8DCJ1</accession>
<evidence type="ECO:0000313" key="5">
    <source>
        <dbReference type="EMBL" id="KAK1166192.1"/>
    </source>
</evidence>
<dbReference type="InterPro" id="IPR036179">
    <property type="entry name" value="Ig-like_dom_sf"/>
</dbReference>
<reference evidence="5" key="1">
    <citation type="submission" date="2022-02" db="EMBL/GenBank/DDBJ databases">
        <title>Atlantic sturgeon de novo genome assembly.</title>
        <authorList>
            <person name="Stock M."/>
            <person name="Klopp C."/>
            <person name="Guiguen Y."/>
            <person name="Cabau C."/>
            <person name="Parinello H."/>
            <person name="Santidrian Yebra-Pimentel E."/>
            <person name="Kuhl H."/>
            <person name="Dirks R.P."/>
            <person name="Guessner J."/>
            <person name="Wuertz S."/>
            <person name="Du K."/>
            <person name="Schartl M."/>
        </authorList>
    </citation>
    <scope>NUCLEOTIDE SEQUENCE</scope>
    <source>
        <strain evidence="5">STURGEONOMICS-FGT-2020</strain>
        <tissue evidence="5">Whole blood</tissue>
    </source>
</reference>
<dbReference type="InterPro" id="IPR007110">
    <property type="entry name" value="Ig-like_dom"/>
</dbReference>
<dbReference type="InterPro" id="IPR003961">
    <property type="entry name" value="FN3_dom"/>
</dbReference>
<evidence type="ECO:0000259" key="3">
    <source>
        <dbReference type="PROSITE" id="PS50835"/>
    </source>
</evidence>
<feature type="domain" description="Ig-like" evidence="3">
    <location>
        <begin position="1"/>
        <end position="77"/>
    </location>
</feature>
<dbReference type="SUPFAM" id="SSF49265">
    <property type="entry name" value="Fibronectin type III"/>
    <property type="match status" value="1"/>
</dbReference>
<dbReference type="Gene3D" id="2.60.40.10">
    <property type="entry name" value="Immunoglobulins"/>
    <property type="match status" value="4"/>
</dbReference>
<dbReference type="InterPro" id="IPR013783">
    <property type="entry name" value="Ig-like_fold"/>
</dbReference>
<evidence type="ECO:0000313" key="6">
    <source>
        <dbReference type="Proteomes" id="UP001230051"/>
    </source>
</evidence>
<feature type="non-terminal residue" evidence="5">
    <location>
        <position position="1"/>
    </location>
</feature>
<evidence type="ECO:0000256" key="2">
    <source>
        <dbReference type="ARBA" id="ARBA00023319"/>
    </source>
</evidence>
<feature type="domain" description="Ig-like" evidence="3">
    <location>
        <begin position="94"/>
        <end position="182"/>
    </location>
</feature>
<feature type="domain" description="Fibronectin type-III" evidence="4">
    <location>
        <begin position="279"/>
        <end position="372"/>
    </location>
</feature>
<dbReference type="SUPFAM" id="SSF48726">
    <property type="entry name" value="Immunoglobulin"/>
    <property type="match status" value="3"/>
</dbReference>